<dbReference type="AlphaFoldDB" id="A0A1M7QZU1"/>
<reference evidence="1 2" key="1">
    <citation type="submission" date="2016-11" db="EMBL/GenBank/DDBJ databases">
        <authorList>
            <person name="Jaros S."/>
            <person name="Januszkiewicz K."/>
            <person name="Wedrychowicz H."/>
        </authorList>
    </citation>
    <scope>NUCLEOTIDE SEQUENCE [LARGE SCALE GENOMIC DNA]</scope>
    <source>
        <strain evidence="1 2">CGMCC 4.2025</strain>
    </source>
</reference>
<evidence type="ECO:0000313" key="1">
    <source>
        <dbReference type="EMBL" id="SHN37677.1"/>
    </source>
</evidence>
<evidence type="ECO:0000313" key="2">
    <source>
        <dbReference type="Proteomes" id="UP000184111"/>
    </source>
</evidence>
<proteinExistence type="predicted"/>
<dbReference type="EMBL" id="FRBI01000055">
    <property type="protein sequence ID" value="SHN37677.1"/>
    <property type="molecule type" value="Genomic_DNA"/>
</dbReference>
<protein>
    <submittedName>
        <fullName evidence="1">Uncharacterized protein</fullName>
    </submittedName>
</protein>
<sequence length="105" mass="11023">MPISLPSARISRTSAGWAATWVPTTKNVAWTWWRRSTARIFGVQTGSGPSSKVSAMVCGRGRAVRAGTAALSITGPPWKTPAGAWLVGPGREGAASSLIPNMCWV</sequence>
<keyword evidence="2" id="KW-1185">Reference proteome</keyword>
<dbReference type="Proteomes" id="UP000184111">
    <property type="component" value="Unassembled WGS sequence"/>
</dbReference>
<organism evidence="1 2">
    <name type="scientific">Actinacidiphila paucisporea</name>
    <dbReference type="NCBI Taxonomy" id="310782"/>
    <lineage>
        <taxon>Bacteria</taxon>
        <taxon>Bacillati</taxon>
        <taxon>Actinomycetota</taxon>
        <taxon>Actinomycetes</taxon>
        <taxon>Kitasatosporales</taxon>
        <taxon>Streptomycetaceae</taxon>
        <taxon>Actinacidiphila</taxon>
    </lineage>
</organism>
<accession>A0A1M7QZU1</accession>
<name>A0A1M7QZU1_9ACTN</name>
<gene>
    <name evidence="1" type="ORF">SAMN05216499_1559</name>
</gene>